<dbReference type="InterPro" id="IPR000515">
    <property type="entry name" value="MetI-like"/>
</dbReference>
<keyword evidence="6" id="KW-0653">Protein transport</keyword>
<evidence type="ECO:0000313" key="13">
    <source>
        <dbReference type="Proteomes" id="UP000826651"/>
    </source>
</evidence>
<dbReference type="PANTHER" id="PTHR43386:SF24">
    <property type="entry name" value="OLIGOPEPTIDE TRANSPORT SYSTEM PERMEASE PROTEIN AMID"/>
    <property type="match status" value="1"/>
</dbReference>
<evidence type="ECO:0000256" key="7">
    <source>
        <dbReference type="ARBA" id="ARBA00022989"/>
    </source>
</evidence>
<evidence type="ECO:0000256" key="1">
    <source>
        <dbReference type="ARBA" id="ARBA00004651"/>
    </source>
</evidence>
<feature type="transmembrane region" description="Helical" evidence="10">
    <location>
        <begin position="103"/>
        <end position="124"/>
    </location>
</feature>
<evidence type="ECO:0000256" key="4">
    <source>
        <dbReference type="ARBA" id="ARBA00022692"/>
    </source>
</evidence>
<keyword evidence="3" id="KW-1003">Cell membrane</keyword>
<evidence type="ECO:0000256" key="10">
    <source>
        <dbReference type="RuleBase" id="RU363032"/>
    </source>
</evidence>
<keyword evidence="4 10" id="KW-0812">Transmembrane</keyword>
<keyword evidence="5" id="KW-0571">Peptide transport</keyword>
<feature type="transmembrane region" description="Helical" evidence="10">
    <location>
        <begin position="38"/>
        <end position="60"/>
    </location>
</feature>
<evidence type="ECO:0000256" key="9">
    <source>
        <dbReference type="ARBA" id="ARBA00024202"/>
    </source>
</evidence>
<evidence type="ECO:0000259" key="11">
    <source>
        <dbReference type="PROSITE" id="PS50928"/>
    </source>
</evidence>
<evidence type="ECO:0000256" key="6">
    <source>
        <dbReference type="ARBA" id="ARBA00022927"/>
    </source>
</evidence>
<evidence type="ECO:0000256" key="3">
    <source>
        <dbReference type="ARBA" id="ARBA00022475"/>
    </source>
</evidence>
<evidence type="ECO:0000313" key="12">
    <source>
        <dbReference type="EMBL" id="MBZ2199550.1"/>
    </source>
</evidence>
<reference evidence="12 13" key="1">
    <citation type="submission" date="2021-04" db="EMBL/GenBank/DDBJ databases">
        <title>Ruania sp. nov., isolated from sandy soil of mangrove forest.</title>
        <authorList>
            <person name="Ge X."/>
            <person name="Huang R."/>
            <person name="Liu W."/>
        </authorList>
    </citation>
    <scope>NUCLEOTIDE SEQUENCE [LARGE SCALE GENOMIC DNA]</scope>
    <source>
        <strain evidence="12 13">N2-46</strain>
    </source>
</reference>
<dbReference type="RefSeq" id="WP_223411548.1">
    <property type="nucleotide sequence ID" value="NZ_JAGSHT010000030.1"/>
</dbReference>
<dbReference type="CDD" id="cd06261">
    <property type="entry name" value="TM_PBP2"/>
    <property type="match status" value="1"/>
</dbReference>
<evidence type="ECO:0000256" key="5">
    <source>
        <dbReference type="ARBA" id="ARBA00022856"/>
    </source>
</evidence>
<feature type="transmembrane region" description="Helical" evidence="10">
    <location>
        <begin position="136"/>
        <end position="158"/>
    </location>
</feature>
<dbReference type="Gene3D" id="1.10.3720.10">
    <property type="entry name" value="MetI-like"/>
    <property type="match status" value="1"/>
</dbReference>
<proteinExistence type="inferred from homology"/>
<keyword evidence="13" id="KW-1185">Reference proteome</keyword>
<feature type="domain" description="ABC transmembrane type-1" evidence="11">
    <location>
        <begin position="100"/>
        <end position="289"/>
    </location>
</feature>
<dbReference type="Pfam" id="PF12911">
    <property type="entry name" value="OppC_N"/>
    <property type="match status" value="1"/>
</dbReference>
<dbReference type="Pfam" id="PF00528">
    <property type="entry name" value="BPD_transp_1"/>
    <property type="match status" value="1"/>
</dbReference>
<accession>A0ABS7SHC4</accession>
<dbReference type="Proteomes" id="UP000826651">
    <property type="component" value="Unassembled WGS sequence"/>
</dbReference>
<feature type="transmembrane region" description="Helical" evidence="10">
    <location>
        <begin position="270"/>
        <end position="288"/>
    </location>
</feature>
<dbReference type="InterPro" id="IPR035906">
    <property type="entry name" value="MetI-like_sf"/>
</dbReference>
<protein>
    <submittedName>
        <fullName evidence="12">ABC transporter permease</fullName>
    </submittedName>
</protein>
<evidence type="ECO:0000256" key="8">
    <source>
        <dbReference type="ARBA" id="ARBA00023136"/>
    </source>
</evidence>
<dbReference type="EMBL" id="JAGSHT010000030">
    <property type="protein sequence ID" value="MBZ2199550.1"/>
    <property type="molecule type" value="Genomic_DNA"/>
</dbReference>
<keyword evidence="7 10" id="KW-1133">Transmembrane helix</keyword>
<feature type="transmembrane region" description="Helical" evidence="10">
    <location>
        <begin position="164"/>
        <end position="182"/>
    </location>
</feature>
<comment type="similarity">
    <text evidence="9">Belongs to the binding-protein-dependent transport system permease family. OppBC subfamily.</text>
</comment>
<dbReference type="SUPFAM" id="SSF161098">
    <property type="entry name" value="MetI-like"/>
    <property type="match status" value="1"/>
</dbReference>
<keyword evidence="8 10" id="KW-0472">Membrane</keyword>
<organism evidence="12 13">
    <name type="scientific">Occultella gossypii</name>
    <dbReference type="NCBI Taxonomy" id="2800820"/>
    <lineage>
        <taxon>Bacteria</taxon>
        <taxon>Bacillati</taxon>
        <taxon>Actinomycetota</taxon>
        <taxon>Actinomycetes</taxon>
        <taxon>Micrococcales</taxon>
        <taxon>Ruaniaceae</taxon>
        <taxon>Occultella</taxon>
    </lineage>
</organism>
<evidence type="ECO:0000256" key="2">
    <source>
        <dbReference type="ARBA" id="ARBA00022448"/>
    </source>
</evidence>
<keyword evidence="2 10" id="KW-0813">Transport</keyword>
<gene>
    <name evidence="12" type="ORF">KCQ71_25635</name>
</gene>
<comment type="subcellular location">
    <subcellularLocation>
        <location evidence="1 10">Cell membrane</location>
        <topology evidence="1 10">Multi-pass membrane protein</topology>
    </subcellularLocation>
</comment>
<dbReference type="InterPro" id="IPR025966">
    <property type="entry name" value="OppC_N"/>
</dbReference>
<dbReference type="PANTHER" id="PTHR43386">
    <property type="entry name" value="OLIGOPEPTIDE TRANSPORT SYSTEM PERMEASE PROTEIN APPC"/>
    <property type="match status" value="1"/>
</dbReference>
<comment type="caution">
    <text evidence="12">The sequence shown here is derived from an EMBL/GenBank/DDBJ whole genome shotgun (WGS) entry which is preliminary data.</text>
</comment>
<sequence>MTATVKAPAAGPGPITISLPPPRSEWSRRAARFRRNRLAVLGLALVALACLTALAAPLIAPHHYATINPGQEFLPSFSPGHLMGTDLLGRDVLSRLLFSLRTALFVGIMAELLSLIIAFAVGLLAGYKGGKIDQWLMALTDVMFAFPGYLFAVLLVAVLGRSTWAVILALTIASWVGQSRLLRAQIMRMKTLEFVEAGRAMGAGPWTLVMRYMVPGALGPVLVTTSFGIPANMLAEAGLAILGLGVAPPTPSLGTMINEGYRFVQTNPELIAWPVGVFVLIMLAFTWVGDGVRDAFDVDES</sequence>
<name>A0ABS7SHC4_9MICO</name>
<dbReference type="PROSITE" id="PS50928">
    <property type="entry name" value="ABC_TM1"/>
    <property type="match status" value="1"/>
</dbReference>
<dbReference type="InterPro" id="IPR050366">
    <property type="entry name" value="BP-dependent_transpt_permease"/>
</dbReference>